<dbReference type="Gene3D" id="1.10.3210.10">
    <property type="entry name" value="Hypothetical protein af1432"/>
    <property type="match status" value="1"/>
</dbReference>
<dbReference type="AlphaFoldDB" id="A0A176S1K7"/>
<dbReference type="SUPFAM" id="SSF109604">
    <property type="entry name" value="HD-domain/PDEase-like"/>
    <property type="match status" value="1"/>
</dbReference>
<accession>A0A176S1K7</accession>
<organism evidence="1 2">
    <name type="scientific">Candidatus Thiomargarita nelsonii</name>
    <dbReference type="NCBI Taxonomy" id="1003181"/>
    <lineage>
        <taxon>Bacteria</taxon>
        <taxon>Pseudomonadati</taxon>
        <taxon>Pseudomonadota</taxon>
        <taxon>Gammaproteobacteria</taxon>
        <taxon>Thiotrichales</taxon>
        <taxon>Thiotrichaceae</taxon>
        <taxon>Thiomargarita</taxon>
    </lineage>
</organism>
<reference evidence="1 2" key="1">
    <citation type="submission" date="2016-05" db="EMBL/GenBank/DDBJ databases">
        <title>Single-cell genome of chain-forming Candidatus Thiomargarita nelsonii and comparison to other large sulfur-oxidizing bacteria.</title>
        <authorList>
            <person name="Winkel M."/>
            <person name="Salman V."/>
            <person name="Woyke T."/>
            <person name="Schulz-Vogt H."/>
            <person name="Richter M."/>
            <person name="Flood B."/>
            <person name="Bailey J."/>
            <person name="Amann R."/>
            <person name="Mussmann M."/>
        </authorList>
    </citation>
    <scope>NUCLEOTIDE SEQUENCE [LARGE SCALE GENOMIC DNA]</scope>
    <source>
        <strain evidence="1 2">THI036</strain>
    </source>
</reference>
<comment type="caution">
    <text evidence="1">The sequence shown here is derived from an EMBL/GenBank/DDBJ whole genome shotgun (WGS) entry which is preliminary data.</text>
</comment>
<evidence type="ECO:0000313" key="1">
    <source>
        <dbReference type="EMBL" id="OAD21834.1"/>
    </source>
</evidence>
<evidence type="ECO:0000313" key="2">
    <source>
        <dbReference type="Proteomes" id="UP000076962"/>
    </source>
</evidence>
<dbReference type="EMBL" id="LUTY01001361">
    <property type="protein sequence ID" value="OAD21834.1"/>
    <property type="molecule type" value="Genomic_DNA"/>
</dbReference>
<name>A0A176S1K7_9GAMM</name>
<keyword evidence="2" id="KW-1185">Reference proteome</keyword>
<evidence type="ECO:0008006" key="3">
    <source>
        <dbReference type="Google" id="ProtNLM"/>
    </source>
</evidence>
<dbReference type="PATRIC" id="fig|1003181.4.peg.3285"/>
<dbReference type="Proteomes" id="UP000076962">
    <property type="component" value="Unassembled WGS sequence"/>
</dbReference>
<proteinExistence type="predicted"/>
<gene>
    <name evidence="1" type="ORF">THIOM_002393</name>
</gene>
<sequence>MLFVSYYITKIIVQGTPCTPDDPMSAESMDVQDKSWTPTKKTSVMKFLEKGSDVPSVISKALIQTILEQHALPWYSMHGISHWARVFENGCQLAQLTGAKIEVVQLFAVFHDSKCEHDARDFKHGQHGADYAATLRGTLFNLSDEDFDLLYTACAHHTDSLTQGDITVQTCWDADRLDLGRVGIRPNPNYLCTNAAKEADMISWANQRAIENFIPKWVHKKWGYSKKAAQKKRFLNGRGASRHAFPRRAWERGIN</sequence>
<protein>
    <recommendedName>
        <fullName evidence="3">HD domain-containing protein</fullName>
    </recommendedName>
</protein>